<organism evidence="3 4">
    <name type="scientific">Suipraeoptans intestinalis</name>
    <dbReference type="NCBI Taxonomy" id="2606628"/>
    <lineage>
        <taxon>Bacteria</taxon>
        <taxon>Bacillati</taxon>
        <taxon>Bacillota</taxon>
        <taxon>Clostridia</taxon>
        <taxon>Lachnospirales</taxon>
        <taxon>Lachnospiraceae</taxon>
        <taxon>Suipraeoptans</taxon>
    </lineage>
</organism>
<keyword evidence="2" id="KW-1133">Transmembrane helix</keyword>
<keyword evidence="2" id="KW-0812">Transmembrane</keyword>
<feature type="compositionally biased region" description="Basic and acidic residues" evidence="1">
    <location>
        <begin position="141"/>
        <end position="154"/>
    </location>
</feature>
<feature type="compositionally biased region" description="Acidic residues" evidence="1">
    <location>
        <begin position="122"/>
        <end position="140"/>
    </location>
</feature>
<keyword evidence="4" id="KW-1185">Reference proteome</keyword>
<evidence type="ECO:0000313" key="4">
    <source>
        <dbReference type="Proteomes" id="UP000434409"/>
    </source>
</evidence>
<name>A0A6N7URP3_9FIRM</name>
<keyword evidence="2" id="KW-0472">Membrane</keyword>
<evidence type="ECO:0000313" key="3">
    <source>
        <dbReference type="EMBL" id="MSR93004.1"/>
    </source>
</evidence>
<dbReference type="AlphaFoldDB" id="A0A6N7URP3"/>
<proteinExistence type="predicted"/>
<reference evidence="3 4" key="1">
    <citation type="submission" date="2019-08" db="EMBL/GenBank/DDBJ databases">
        <title>In-depth cultivation of the pig gut microbiome towards novel bacterial diversity and tailored functional studies.</title>
        <authorList>
            <person name="Wylensek D."/>
            <person name="Hitch T.C.A."/>
            <person name="Clavel T."/>
        </authorList>
    </citation>
    <scope>NUCLEOTIDE SEQUENCE [LARGE SCALE GENOMIC DNA]</scope>
    <source>
        <strain evidence="3 4">68-1-5</strain>
    </source>
</reference>
<feature type="transmembrane region" description="Helical" evidence="2">
    <location>
        <begin position="6"/>
        <end position="34"/>
    </location>
</feature>
<evidence type="ECO:0008006" key="5">
    <source>
        <dbReference type="Google" id="ProtNLM"/>
    </source>
</evidence>
<accession>A0A6N7URP3</accession>
<protein>
    <recommendedName>
        <fullName evidence="5">DUF2953 domain-containing protein</fullName>
    </recommendedName>
</protein>
<dbReference type="Pfam" id="PF11167">
    <property type="entry name" value="DUF2953"/>
    <property type="match status" value="1"/>
</dbReference>
<evidence type="ECO:0000256" key="1">
    <source>
        <dbReference type="SAM" id="MobiDB-lite"/>
    </source>
</evidence>
<feature type="compositionally biased region" description="Basic and acidic residues" evidence="1">
    <location>
        <begin position="90"/>
        <end position="103"/>
    </location>
</feature>
<comment type="caution">
    <text evidence="3">The sequence shown here is derived from an EMBL/GenBank/DDBJ whole genome shotgun (WGS) entry which is preliminary data.</text>
</comment>
<dbReference type="Proteomes" id="UP000434409">
    <property type="component" value="Unassembled WGS sequence"/>
</dbReference>
<dbReference type="RefSeq" id="WP_154475659.1">
    <property type="nucleotide sequence ID" value="NZ_VULY01000018.1"/>
</dbReference>
<sequence>MILILLKGLGICLGVFAGLLVLILSGILFLPICYRMEGNWNRMKEERGGRAVIRWCFGLVSACFYYEEGAKWKVRVAFWKWGSDSLLGQEKKERQSGGKTSEEKSDDEADQKETDPVPFQEMEPEDPVDPVDQTDPEMEENPGKVEAAEKESTEKSILNRIRQGWEEIKRKFRNIRDTIRWLQEQKEALKEFLEDPIHQRAFQILKKEGRILLKKLKPKDIRGRFVFGFEDPGTTGYVLAGLAVLYPVYEDRIEILPDFETEVLEVDGSVCGRVYLWWMIRLLAGLGCRKAVRMTYRDIMEYKNNMARRKGRDR</sequence>
<dbReference type="InterPro" id="IPR021338">
    <property type="entry name" value="DUF2953"/>
</dbReference>
<dbReference type="EMBL" id="VULY01000018">
    <property type="protein sequence ID" value="MSR93004.1"/>
    <property type="molecule type" value="Genomic_DNA"/>
</dbReference>
<gene>
    <name evidence="3" type="ORF">FYJ34_01595</name>
</gene>
<evidence type="ECO:0000256" key="2">
    <source>
        <dbReference type="SAM" id="Phobius"/>
    </source>
</evidence>
<feature type="region of interest" description="Disordered" evidence="1">
    <location>
        <begin position="90"/>
        <end position="155"/>
    </location>
</feature>